<feature type="transmembrane region" description="Helical" evidence="9">
    <location>
        <begin position="116"/>
        <end position="138"/>
    </location>
</feature>
<evidence type="ECO:0000256" key="8">
    <source>
        <dbReference type="SAM" id="MobiDB-lite"/>
    </source>
</evidence>
<evidence type="ECO:0000256" key="9">
    <source>
        <dbReference type="SAM" id="Phobius"/>
    </source>
</evidence>
<proteinExistence type="inferred from homology"/>
<comment type="similarity">
    <text evidence="2 7">Belongs to the major facilitator superfamily. Sugar transporter (TC 2.A.1.1) family.</text>
</comment>
<dbReference type="InterPro" id="IPR003663">
    <property type="entry name" value="Sugar/inositol_transpt"/>
</dbReference>
<keyword evidence="6 9" id="KW-0472">Membrane</keyword>
<keyword evidence="3 7" id="KW-0813">Transport</keyword>
<evidence type="ECO:0000256" key="1">
    <source>
        <dbReference type="ARBA" id="ARBA00004141"/>
    </source>
</evidence>
<organism evidence="11 12">
    <name type="scientific">Elsinoe ampelina</name>
    <dbReference type="NCBI Taxonomy" id="302913"/>
    <lineage>
        <taxon>Eukaryota</taxon>
        <taxon>Fungi</taxon>
        <taxon>Dikarya</taxon>
        <taxon>Ascomycota</taxon>
        <taxon>Pezizomycotina</taxon>
        <taxon>Dothideomycetes</taxon>
        <taxon>Dothideomycetidae</taxon>
        <taxon>Myriangiales</taxon>
        <taxon>Elsinoaceae</taxon>
        <taxon>Elsinoe</taxon>
    </lineage>
</organism>
<dbReference type="EMBL" id="ML992501">
    <property type="protein sequence ID" value="KAF2227682.1"/>
    <property type="molecule type" value="Genomic_DNA"/>
</dbReference>
<sequence>MAITVIKRPEGEAGAAWPAIVVGLFVAFGGVLFGYDTGTISGIQEMPYWINEFEDPAGRGRISLIVSVLSIGTFVGALSAGFVADILGRRWGLIFACAAPFNLGVILQTASTEDNMFIMGRFFAGYGVGLVSAMIPMYQSETLPKWIRGTVTGTYQLAITIGLFLAAIVSYATKDRNDSGSYRIPLAVQFAWSLILTGGLLVLPETPRFLIKKDKHDEAAKSLSRLRRLPIDHESIIEELAEYEAAYRYEMSIGQSGWVELVTGPMKKRLFTGMSLQSLQQLVGINFIIYYGTTFFTRAGFGDAPGQINPFIIQVIINTVNVVSTLPGLWAVEALGRRSLLLIGAVGMGVSQLIVAIIGLTTDETNRPAQNALIAFVCFFIFFFAASWGPVAWVVTSEIFPLRYRAKGLSMTTASNWFFNWLLAFITPYLTQETYAGLGTEIFFIWGGFCVIATIFVWFFIYETKGLSLEEVDALYQTVNKAWKSAEYRPAVKFSDIERSGSLAGGASFKAAAEEYKRKQSVVESEKGRDEERNEKVSV</sequence>
<evidence type="ECO:0000256" key="6">
    <source>
        <dbReference type="ARBA" id="ARBA00023136"/>
    </source>
</evidence>
<dbReference type="AlphaFoldDB" id="A0A6A6GPK5"/>
<reference evidence="12" key="1">
    <citation type="journal article" date="2020" name="Stud. Mycol.">
        <title>101 Dothideomycetes genomes: A test case for predicting lifestyles and emergence of pathogens.</title>
        <authorList>
            <person name="Haridas S."/>
            <person name="Albert R."/>
            <person name="Binder M."/>
            <person name="Bloem J."/>
            <person name="LaButti K."/>
            <person name="Salamov A."/>
            <person name="Andreopoulos B."/>
            <person name="Baker S."/>
            <person name="Barry K."/>
            <person name="Bills G."/>
            <person name="Bluhm B."/>
            <person name="Cannon C."/>
            <person name="Castanera R."/>
            <person name="Culley D."/>
            <person name="Daum C."/>
            <person name="Ezra D."/>
            <person name="Gonzalez J."/>
            <person name="Henrissat B."/>
            <person name="Kuo A."/>
            <person name="Liang C."/>
            <person name="Lipzen A."/>
            <person name="Lutzoni F."/>
            <person name="Magnuson J."/>
            <person name="Mondo S."/>
            <person name="Nolan M."/>
            <person name="Ohm R."/>
            <person name="Pangilinan J."/>
            <person name="Park H.-J."/>
            <person name="Ramirez L."/>
            <person name="Alfaro M."/>
            <person name="Sun H."/>
            <person name="Tritt A."/>
            <person name="Yoshinaga Y."/>
            <person name="Zwiers L.-H."/>
            <person name="Turgeon B."/>
            <person name="Goodwin S."/>
            <person name="Spatafora J."/>
            <person name="Crous P."/>
            <person name="Grigoriev I."/>
        </authorList>
    </citation>
    <scope>NUCLEOTIDE SEQUENCE [LARGE SCALE GENOMIC DNA]</scope>
    <source>
        <strain evidence="12">CECT 20119</strain>
    </source>
</reference>
<feature type="domain" description="Major facilitator superfamily (MFS) profile" evidence="10">
    <location>
        <begin position="22"/>
        <end position="465"/>
    </location>
</feature>
<accession>A0A6A6GPK5</accession>
<keyword evidence="12" id="KW-1185">Reference proteome</keyword>
<feature type="transmembrane region" description="Helical" evidence="9">
    <location>
        <begin position="372"/>
        <end position="396"/>
    </location>
</feature>
<evidence type="ECO:0000313" key="11">
    <source>
        <dbReference type="EMBL" id="KAF2227682.1"/>
    </source>
</evidence>
<feature type="compositionally biased region" description="Basic and acidic residues" evidence="8">
    <location>
        <begin position="524"/>
        <end position="539"/>
    </location>
</feature>
<feature type="region of interest" description="Disordered" evidence="8">
    <location>
        <begin position="520"/>
        <end position="539"/>
    </location>
</feature>
<dbReference type="Proteomes" id="UP000799538">
    <property type="component" value="Unassembled WGS sequence"/>
</dbReference>
<feature type="transmembrane region" description="Helical" evidence="9">
    <location>
        <begin position="91"/>
        <end position="110"/>
    </location>
</feature>
<comment type="subcellular location">
    <subcellularLocation>
        <location evidence="1">Membrane</location>
        <topology evidence="1">Multi-pass membrane protein</topology>
    </subcellularLocation>
</comment>
<gene>
    <name evidence="11" type="ORF">BDZ85DRAFT_254685</name>
</gene>
<dbReference type="OrthoDB" id="6612291at2759"/>
<feature type="transmembrane region" description="Helical" evidence="9">
    <location>
        <begin position="442"/>
        <end position="461"/>
    </location>
</feature>
<dbReference type="InterPro" id="IPR005828">
    <property type="entry name" value="MFS_sugar_transport-like"/>
</dbReference>
<dbReference type="GO" id="GO:0016020">
    <property type="term" value="C:membrane"/>
    <property type="evidence" value="ECO:0007669"/>
    <property type="project" value="UniProtKB-SubCell"/>
</dbReference>
<dbReference type="SUPFAM" id="SSF103473">
    <property type="entry name" value="MFS general substrate transporter"/>
    <property type="match status" value="1"/>
</dbReference>
<evidence type="ECO:0000313" key="12">
    <source>
        <dbReference type="Proteomes" id="UP000799538"/>
    </source>
</evidence>
<evidence type="ECO:0000256" key="3">
    <source>
        <dbReference type="ARBA" id="ARBA00022448"/>
    </source>
</evidence>
<dbReference type="NCBIfam" id="TIGR00879">
    <property type="entry name" value="SP"/>
    <property type="match status" value="1"/>
</dbReference>
<name>A0A6A6GPK5_9PEZI</name>
<protein>
    <submittedName>
        <fullName evidence="11">Glucose transporter-like protein</fullName>
    </submittedName>
</protein>
<feature type="transmembrane region" description="Helical" evidence="9">
    <location>
        <begin position="339"/>
        <end position="360"/>
    </location>
</feature>
<dbReference type="PANTHER" id="PTHR48022">
    <property type="entry name" value="PLASTIDIC GLUCOSE TRANSPORTER 4"/>
    <property type="match status" value="1"/>
</dbReference>
<dbReference type="PANTHER" id="PTHR48022:SF17">
    <property type="entry name" value="HEXOSE TRANSPORTER"/>
    <property type="match status" value="1"/>
</dbReference>
<dbReference type="FunFam" id="1.20.1250.20:FF:000134">
    <property type="entry name" value="MFS sugar transporter protein"/>
    <property type="match status" value="1"/>
</dbReference>
<dbReference type="InterPro" id="IPR050360">
    <property type="entry name" value="MFS_Sugar_Transporters"/>
</dbReference>
<feature type="transmembrane region" description="Helical" evidence="9">
    <location>
        <begin position="150"/>
        <end position="172"/>
    </location>
</feature>
<keyword evidence="5 9" id="KW-1133">Transmembrane helix</keyword>
<dbReference type="InterPro" id="IPR036259">
    <property type="entry name" value="MFS_trans_sf"/>
</dbReference>
<dbReference type="PROSITE" id="PS50850">
    <property type="entry name" value="MFS"/>
    <property type="match status" value="1"/>
</dbReference>
<feature type="transmembrane region" description="Helical" evidence="9">
    <location>
        <begin position="311"/>
        <end position="332"/>
    </location>
</feature>
<dbReference type="InterPro" id="IPR005829">
    <property type="entry name" value="Sugar_transporter_CS"/>
</dbReference>
<feature type="transmembrane region" description="Helical" evidence="9">
    <location>
        <begin position="15"/>
        <end position="35"/>
    </location>
</feature>
<feature type="transmembrane region" description="Helical" evidence="9">
    <location>
        <begin position="184"/>
        <end position="203"/>
    </location>
</feature>
<evidence type="ECO:0000256" key="2">
    <source>
        <dbReference type="ARBA" id="ARBA00010992"/>
    </source>
</evidence>
<evidence type="ECO:0000256" key="5">
    <source>
        <dbReference type="ARBA" id="ARBA00022989"/>
    </source>
</evidence>
<feature type="transmembrane region" description="Helical" evidence="9">
    <location>
        <begin position="62"/>
        <end position="84"/>
    </location>
</feature>
<feature type="transmembrane region" description="Helical" evidence="9">
    <location>
        <begin position="408"/>
        <end position="430"/>
    </location>
</feature>
<keyword evidence="4 9" id="KW-0812">Transmembrane</keyword>
<dbReference type="GO" id="GO:0005351">
    <property type="term" value="F:carbohydrate:proton symporter activity"/>
    <property type="evidence" value="ECO:0007669"/>
    <property type="project" value="TreeGrafter"/>
</dbReference>
<dbReference type="Pfam" id="PF00083">
    <property type="entry name" value="Sugar_tr"/>
    <property type="match status" value="1"/>
</dbReference>
<dbReference type="Gene3D" id="1.20.1250.20">
    <property type="entry name" value="MFS general substrate transporter like domains"/>
    <property type="match status" value="1"/>
</dbReference>
<dbReference type="PROSITE" id="PS00216">
    <property type="entry name" value="SUGAR_TRANSPORT_1"/>
    <property type="match status" value="2"/>
</dbReference>
<dbReference type="InterPro" id="IPR020846">
    <property type="entry name" value="MFS_dom"/>
</dbReference>
<keyword evidence="11" id="KW-0762">Sugar transport</keyword>
<evidence type="ECO:0000256" key="4">
    <source>
        <dbReference type="ARBA" id="ARBA00022692"/>
    </source>
</evidence>
<dbReference type="PRINTS" id="PR00171">
    <property type="entry name" value="SUGRTRNSPORT"/>
</dbReference>
<evidence type="ECO:0000256" key="7">
    <source>
        <dbReference type="RuleBase" id="RU003346"/>
    </source>
</evidence>
<evidence type="ECO:0000259" key="10">
    <source>
        <dbReference type="PROSITE" id="PS50850"/>
    </source>
</evidence>